<reference evidence="10 11" key="1">
    <citation type="journal article" date="2020" name="Microbiol. Resour. Announc.">
        <title>Draft Genome Sequence of a Cladosporium Species Isolated from the Mesophotic Ascidian Didemnum maculosum.</title>
        <authorList>
            <person name="Gioti A."/>
            <person name="Siaperas R."/>
            <person name="Nikolaivits E."/>
            <person name="Le Goff G."/>
            <person name="Ouazzani J."/>
            <person name="Kotoulas G."/>
            <person name="Topakas E."/>
        </authorList>
    </citation>
    <scope>NUCLEOTIDE SEQUENCE [LARGE SCALE GENOMIC DNA]</scope>
    <source>
        <strain evidence="10 11">TM138-S3</strain>
    </source>
</reference>
<dbReference type="GO" id="GO:0030791">
    <property type="term" value="F:arsenite methyltransferase activity"/>
    <property type="evidence" value="ECO:0007669"/>
    <property type="project" value="UniProtKB-EC"/>
</dbReference>
<comment type="catalytic activity">
    <reaction evidence="8">
        <text>arsenic triglutathione + 3 [thioredoxin]-dithiol + 3 S-adenosyl-L-methionine = trimethylarsine + 3 [thioredoxin]-disulfide + 3 glutathione + 3 S-adenosyl-L-homocysteine + 3 H(+)</text>
        <dbReference type="Rhea" id="RHEA:69432"/>
        <dbReference type="Rhea" id="RHEA-COMP:10698"/>
        <dbReference type="Rhea" id="RHEA-COMP:10700"/>
        <dbReference type="ChEBI" id="CHEBI:15378"/>
        <dbReference type="ChEBI" id="CHEBI:27130"/>
        <dbReference type="ChEBI" id="CHEBI:29950"/>
        <dbReference type="ChEBI" id="CHEBI:50058"/>
        <dbReference type="ChEBI" id="CHEBI:57856"/>
        <dbReference type="ChEBI" id="CHEBI:57925"/>
        <dbReference type="ChEBI" id="CHEBI:59789"/>
        <dbReference type="ChEBI" id="CHEBI:183640"/>
        <dbReference type="EC" id="2.1.1.137"/>
    </reaction>
</comment>
<feature type="domain" description="Methyltransferase" evidence="9">
    <location>
        <begin position="63"/>
        <end position="211"/>
    </location>
</feature>
<dbReference type="InterPro" id="IPR025714">
    <property type="entry name" value="Methyltranfer_dom"/>
</dbReference>
<dbReference type="SUPFAM" id="SSF53335">
    <property type="entry name" value="S-adenosyl-L-methionine-dependent methyltransferases"/>
    <property type="match status" value="1"/>
</dbReference>
<evidence type="ECO:0000256" key="3">
    <source>
        <dbReference type="ARBA" id="ARBA00034487"/>
    </source>
</evidence>
<dbReference type="PANTHER" id="PTHR43675">
    <property type="entry name" value="ARSENITE METHYLTRANSFERASE"/>
    <property type="match status" value="1"/>
</dbReference>
<evidence type="ECO:0000313" key="11">
    <source>
        <dbReference type="Proteomes" id="UP000803884"/>
    </source>
</evidence>
<dbReference type="PANTHER" id="PTHR43675:SF8">
    <property type="entry name" value="ARSENITE METHYLTRANSFERASE"/>
    <property type="match status" value="1"/>
</dbReference>
<dbReference type="Proteomes" id="UP000803884">
    <property type="component" value="Unassembled WGS sequence"/>
</dbReference>
<dbReference type="InterPro" id="IPR029063">
    <property type="entry name" value="SAM-dependent_MTases_sf"/>
</dbReference>
<keyword evidence="1" id="KW-0808">Transferase</keyword>
<sequence>MELKEIYDQVSKRYGSVAKSSTGHYEQAIAKAFGYTEEELAGVPEGANLGLSCGNPVALARLREGETVIDLGSGAGFDVFTAAKRVGLTGKAIGVDMNKNMIDKANANKAHTTASNVLFIESAITSIALPDSTADCIISNCVINLVPAVEKQLAFNEIFRLLKPGGRVAISDILARKEFTEEMKKNISLYVGCVAGASQVSEYDAFLKNAGFNGILVADSKNDLNVYRTAAEDKPSTSGIDAIREEQDALFCCSAETRKTCCKLDEKESCCGTKTSTCACQTRTSSMGDEAKTMASRLDIRDLNEWAGSFHVYAVKPTTI</sequence>
<comment type="catalytic activity">
    <reaction evidence="7">
        <text>arsenic triglutathione + 2 [thioredoxin]-dithiol + 2 S-adenosyl-L-methionine + H2O = dimethylarsinous acid + 2 [thioredoxin]-disulfide + 3 glutathione + 2 S-adenosyl-L-homocysteine + 2 H(+)</text>
        <dbReference type="Rhea" id="RHEA:69464"/>
        <dbReference type="Rhea" id="RHEA-COMP:10698"/>
        <dbReference type="Rhea" id="RHEA-COMP:10700"/>
        <dbReference type="ChEBI" id="CHEBI:15377"/>
        <dbReference type="ChEBI" id="CHEBI:15378"/>
        <dbReference type="ChEBI" id="CHEBI:23808"/>
        <dbReference type="ChEBI" id="CHEBI:29950"/>
        <dbReference type="ChEBI" id="CHEBI:50058"/>
        <dbReference type="ChEBI" id="CHEBI:57856"/>
        <dbReference type="ChEBI" id="CHEBI:57925"/>
        <dbReference type="ChEBI" id="CHEBI:59789"/>
        <dbReference type="ChEBI" id="CHEBI:183640"/>
        <dbReference type="EC" id="2.1.1.137"/>
    </reaction>
</comment>
<keyword evidence="2" id="KW-0949">S-adenosyl-L-methionine</keyword>
<comment type="caution">
    <text evidence="10">The sequence shown here is derived from an EMBL/GenBank/DDBJ whole genome shotgun (WGS) entry which is preliminary data.</text>
</comment>
<evidence type="ECO:0000256" key="5">
    <source>
        <dbReference type="ARBA" id="ARBA00034545"/>
    </source>
</evidence>
<dbReference type="AlphaFoldDB" id="A0AB34KEB5"/>
<dbReference type="CDD" id="cd02440">
    <property type="entry name" value="AdoMet_MTases"/>
    <property type="match status" value="1"/>
</dbReference>
<evidence type="ECO:0000256" key="8">
    <source>
        <dbReference type="ARBA" id="ARBA00048428"/>
    </source>
</evidence>
<dbReference type="EC" id="2.1.1.137" evidence="4"/>
<dbReference type="Pfam" id="PF13847">
    <property type="entry name" value="Methyltransf_31"/>
    <property type="match status" value="1"/>
</dbReference>
<dbReference type="RefSeq" id="XP_069225219.1">
    <property type="nucleotide sequence ID" value="XM_069377761.1"/>
</dbReference>
<evidence type="ECO:0000256" key="7">
    <source>
        <dbReference type="ARBA" id="ARBA00047943"/>
    </source>
</evidence>
<protein>
    <recommendedName>
        <fullName evidence="5">Arsenite methyltransferase</fullName>
        <ecNumber evidence="4">2.1.1.137</ecNumber>
    </recommendedName>
</protein>
<accession>A0AB34KEB5</accession>
<name>A0AB34KEB5_9PEZI</name>
<evidence type="ECO:0000256" key="1">
    <source>
        <dbReference type="ARBA" id="ARBA00022679"/>
    </source>
</evidence>
<keyword evidence="11" id="KW-1185">Reference proteome</keyword>
<organism evidence="10 11">
    <name type="scientific">Cladosporium halotolerans</name>
    <dbReference type="NCBI Taxonomy" id="1052096"/>
    <lineage>
        <taxon>Eukaryota</taxon>
        <taxon>Fungi</taxon>
        <taxon>Dikarya</taxon>
        <taxon>Ascomycota</taxon>
        <taxon>Pezizomycotina</taxon>
        <taxon>Dothideomycetes</taxon>
        <taxon>Dothideomycetidae</taxon>
        <taxon>Cladosporiales</taxon>
        <taxon>Cladosporiaceae</taxon>
        <taxon>Cladosporium</taxon>
    </lineage>
</organism>
<evidence type="ECO:0000256" key="4">
    <source>
        <dbReference type="ARBA" id="ARBA00034521"/>
    </source>
</evidence>
<comment type="catalytic activity">
    <reaction evidence="6">
        <text>arsenic triglutathione + [thioredoxin]-dithiol + S-adenosyl-L-methionine + 2 H2O = methylarsonous acid + [thioredoxin]-disulfide + 3 glutathione + S-adenosyl-L-homocysteine + H(+)</text>
        <dbReference type="Rhea" id="RHEA:69460"/>
        <dbReference type="Rhea" id="RHEA-COMP:10698"/>
        <dbReference type="Rhea" id="RHEA-COMP:10700"/>
        <dbReference type="ChEBI" id="CHEBI:15377"/>
        <dbReference type="ChEBI" id="CHEBI:15378"/>
        <dbReference type="ChEBI" id="CHEBI:17826"/>
        <dbReference type="ChEBI" id="CHEBI:29950"/>
        <dbReference type="ChEBI" id="CHEBI:50058"/>
        <dbReference type="ChEBI" id="CHEBI:57856"/>
        <dbReference type="ChEBI" id="CHEBI:57925"/>
        <dbReference type="ChEBI" id="CHEBI:59789"/>
        <dbReference type="ChEBI" id="CHEBI:183640"/>
        <dbReference type="EC" id="2.1.1.137"/>
    </reaction>
</comment>
<comment type="similarity">
    <text evidence="3">Belongs to the methyltransferase superfamily. Arsenite methyltransferase family.</text>
</comment>
<evidence type="ECO:0000313" key="10">
    <source>
        <dbReference type="EMBL" id="KAL1582112.1"/>
    </source>
</evidence>
<gene>
    <name evidence="10" type="ORF">WHR41_09157</name>
</gene>
<dbReference type="Gene3D" id="3.40.50.150">
    <property type="entry name" value="Vaccinia Virus protein VP39"/>
    <property type="match status" value="1"/>
</dbReference>
<evidence type="ECO:0000256" key="2">
    <source>
        <dbReference type="ARBA" id="ARBA00022691"/>
    </source>
</evidence>
<dbReference type="GeneID" id="96010599"/>
<evidence type="ECO:0000259" key="9">
    <source>
        <dbReference type="Pfam" id="PF13847"/>
    </source>
</evidence>
<evidence type="ECO:0000256" key="6">
    <source>
        <dbReference type="ARBA" id="ARBA00047941"/>
    </source>
</evidence>
<dbReference type="InterPro" id="IPR026669">
    <property type="entry name" value="Arsenite_MeTrfase-like"/>
</dbReference>
<dbReference type="EMBL" id="JAAQHG020000066">
    <property type="protein sequence ID" value="KAL1582112.1"/>
    <property type="molecule type" value="Genomic_DNA"/>
</dbReference>
<proteinExistence type="inferred from homology"/>